<organism evidence="1 2">
    <name type="scientific">Coregonus suidteri</name>
    <dbReference type="NCBI Taxonomy" id="861788"/>
    <lineage>
        <taxon>Eukaryota</taxon>
        <taxon>Metazoa</taxon>
        <taxon>Chordata</taxon>
        <taxon>Craniata</taxon>
        <taxon>Vertebrata</taxon>
        <taxon>Euteleostomi</taxon>
        <taxon>Actinopterygii</taxon>
        <taxon>Neopterygii</taxon>
        <taxon>Teleostei</taxon>
        <taxon>Protacanthopterygii</taxon>
        <taxon>Salmoniformes</taxon>
        <taxon>Salmonidae</taxon>
        <taxon>Coregoninae</taxon>
        <taxon>Coregonus</taxon>
    </lineage>
</organism>
<evidence type="ECO:0000313" key="1">
    <source>
        <dbReference type="EMBL" id="KAK6291622.1"/>
    </source>
</evidence>
<comment type="caution">
    <text evidence="1">The sequence shown here is derived from an EMBL/GenBank/DDBJ whole genome shotgun (WGS) entry which is preliminary data.</text>
</comment>
<evidence type="ECO:0000313" key="2">
    <source>
        <dbReference type="Proteomes" id="UP001356427"/>
    </source>
</evidence>
<protein>
    <submittedName>
        <fullName evidence="1">Uncharacterized protein</fullName>
    </submittedName>
</protein>
<feature type="non-terminal residue" evidence="1">
    <location>
        <position position="1"/>
    </location>
</feature>
<proteinExistence type="predicted"/>
<dbReference type="EMBL" id="JAGTTL010000039">
    <property type="protein sequence ID" value="KAK6291622.1"/>
    <property type="molecule type" value="Genomic_DNA"/>
</dbReference>
<dbReference type="AlphaFoldDB" id="A0AAN8QJF3"/>
<keyword evidence="2" id="KW-1185">Reference proteome</keyword>
<gene>
    <name evidence="1" type="ORF">J4Q44_G00374060</name>
</gene>
<accession>A0AAN8QJF3</accession>
<reference evidence="1 2" key="1">
    <citation type="submission" date="2021-04" db="EMBL/GenBank/DDBJ databases">
        <authorList>
            <person name="De Guttry C."/>
            <person name="Zahm M."/>
            <person name="Klopp C."/>
            <person name="Cabau C."/>
            <person name="Louis A."/>
            <person name="Berthelot C."/>
            <person name="Parey E."/>
            <person name="Roest Crollius H."/>
            <person name="Montfort J."/>
            <person name="Robinson-Rechavi M."/>
            <person name="Bucao C."/>
            <person name="Bouchez O."/>
            <person name="Gislard M."/>
            <person name="Lluch J."/>
            <person name="Milhes M."/>
            <person name="Lampietro C."/>
            <person name="Lopez Roques C."/>
            <person name="Donnadieu C."/>
            <person name="Braasch I."/>
            <person name="Desvignes T."/>
            <person name="Postlethwait J."/>
            <person name="Bobe J."/>
            <person name="Wedekind C."/>
            <person name="Guiguen Y."/>
        </authorList>
    </citation>
    <scope>NUCLEOTIDE SEQUENCE [LARGE SCALE GENOMIC DNA]</scope>
    <source>
        <strain evidence="1">Cs_M1</strain>
        <tissue evidence="1">Blood</tissue>
    </source>
</reference>
<dbReference type="Proteomes" id="UP001356427">
    <property type="component" value="Unassembled WGS sequence"/>
</dbReference>
<feature type="non-terminal residue" evidence="1">
    <location>
        <position position="139"/>
    </location>
</feature>
<name>A0AAN8QJF3_9TELE</name>
<sequence>VLVLWRSAEGLVLVLWRSAEGLVLVLWRSAEGLVLVLWMSAEGLVLVLWRSAEGLVLGATGGLGGGQGIGGVPSVCPAWRSGLRGSEGGFLGSRGRGAGTGTIGLRVETGARTGALEVVSLGLGWAVVVSTVKFTAIAT</sequence>